<protein>
    <submittedName>
        <fullName evidence="3">Uncharacterized protein</fullName>
    </submittedName>
</protein>
<evidence type="ECO:0000313" key="3">
    <source>
        <dbReference type="EMBL" id="MFC7390815.1"/>
    </source>
</evidence>
<keyword evidence="2" id="KW-0812">Transmembrane</keyword>
<keyword evidence="2" id="KW-1133">Transmembrane helix</keyword>
<dbReference type="Proteomes" id="UP001596439">
    <property type="component" value="Unassembled WGS sequence"/>
</dbReference>
<dbReference type="EMBL" id="JBHTCE010000002">
    <property type="protein sequence ID" value="MFC7390815.1"/>
    <property type="molecule type" value="Genomic_DNA"/>
</dbReference>
<reference evidence="4" key="1">
    <citation type="journal article" date="2019" name="Int. J. Syst. Evol. Microbiol.">
        <title>The Global Catalogue of Microorganisms (GCM) 10K type strain sequencing project: providing services to taxonomists for standard genome sequencing and annotation.</title>
        <authorList>
            <consortium name="The Broad Institute Genomics Platform"/>
            <consortium name="The Broad Institute Genome Sequencing Center for Infectious Disease"/>
            <person name="Wu L."/>
            <person name="Ma J."/>
        </authorList>
    </citation>
    <scope>NUCLEOTIDE SEQUENCE [LARGE SCALE GENOMIC DNA]</scope>
    <source>
        <strain evidence="4">CCUG 55590</strain>
    </source>
</reference>
<feature type="compositionally biased region" description="Basic residues" evidence="1">
    <location>
        <begin position="154"/>
        <end position="163"/>
    </location>
</feature>
<organism evidence="3 4">
    <name type="scientific">Exiguobacterium aestuarii</name>
    <dbReference type="NCBI Taxonomy" id="273527"/>
    <lineage>
        <taxon>Bacteria</taxon>
        <taxon>Bacillati</taxon>
        <taxon>Bacillota</taxon>
        <taxon>Bacilli</taxon>
        <taxon>Bacillales</taxon>
        <taxon>Bacillales Family XII. Incertae Sedis</taxon>
        <taxon>Exiguobacterium</taxon>
    </lineage>
</organism>
<dbReference type="RefSeq" id="WP_214790303.1">
    <property type="nucleotide sequence ID" value="NZ_JANIEL010000033.1"/>
</dbReference>
<accession>A0ABW2PRL5</accession>
<evidence type="ECO:0000256" key="1">
    <source>
        <dbReference type="SAM" id="MobiDB-lite"/>
    </source>
</evidence>
<feature type="transmembrane region" description="Helical" evidence="2">
    <location>
        <begin position="20"/>
        <end position="43"/>
    </location>
</feature>
<comment type="caution">
    <text evidence="3">The sequence shown here is derived from an EMBL/GenBank/DDBJ whole genome shotgun (WGS) entry which is preliminary data.</text>
</comment>
<evidence type="ECO:0000313" key="4">
    <source>
        <dbReference type="Proteomes" id="UP001596439"/>
    </source>
</evidence>
<keyword evidence="2" id="KW-0472">Membrane</keyword>
<sequence length="163" mass="18690">MTVFGFGGDPFSDSMGDSFFTGVFAMFPIVFMVIFGLIIFAFVKTIFQHSKTSSTLKDLQQFASQLADDPDDDTAERLADYLRGVDSFSIERTRMEPFRVALGCYQLVMESRSVREETKERVDRQYKRLGILDGEKFADEAPPRRRSSSSSHHDIHHNHHDHM</sequence>
<feature type="region of interest" description="Disordered" evidence="1">
    <location>
        <begin position="137"/>
        <end position="163"/>
    </location>
</feature>
<keyword evidence="4" id="KW-1185">Reference proteome</keyword>
<gene>
    <name evidence="3" type="ORF">ACFQO8_11735</name>
</gene>
<evidence type="ECO:0000256" key="2">
    <source>
        <dbReference type="SAM" id="Phobius"/>
    </source>
</evidence>
<proteinExistence type="predicted"/>
<name>A0ABW2PRL5_9BACL</name>